<dbReference type="Proteomes" id="UP001250932">
    <property type="component" value="Unassembled WGS sequence"/>
</dbReference>
<name>A0ABU3K6H4_9BACT</name>
<reference evidence="1 2" key="1">
    <citation type="journal article" date="2023" name="ISME J.">
        <title>Cultivation and genomic characterization of novel and ubiquitous marine nitrite-oxidizing bacteria from the Nitrospirales.</title>
        <authorList>
            <person name="Mueller A.J."/>
            <person name="Daebeler A."/>
            <person name="Herbold C.W."/>
            <person name="Kirkegaard R.H."/>
            <person name="Daims H."/>
        </authorList>
    </citation>
    <scope>NUCLEOTIDE SEQUENCE [LARGE SCALE GENOMIC DNA]</scope>
    <source>
        <strain evidence="1 2">EB</strain>
    </source>
</reference>
<gene>
    <name evidence="1" type="ORF">PPG34_06685</name>
</gene>
<evidence type="ECO:0000313" key="1">
    <source>
        <dbReference type="EMBL" id="MDT7042034.1"/>
    </source>
</evidence>
<evidence type="ECO:0000313" key="2">
    <source>
        <dbReference type="Proteomes" id="UP001250932"/>
    </source>
</evidence>
<sequence length="247" mass="27583">MVRVTSVWKVLCVLMIGALSVSGCLGNREWTYPPLPDKTYLDVPPQDPISARLVVLPLEDLRGNKVQDEYWKVAIPLVPHGVASYDRPETVVDPEEVDELFFDPSKDFARALADEIREAKIFSSVTFAGGESPPSSDYVLRGRLHSTKWERRLTTYLLGPLGTVFWMIGLPMGETTTEVEMDLRLTPTGDPSQVLWSFAMKFQGAVNDGVYYGLEESVQSYPVALQDSFRPAIIDLAEKSKTRIPGK</sequence>
<protein>
    <recommendedName>
        <fullName evidence="3">Lipoprotein</fullName>
    </recommendedName>
</protein>
<dbReference type="EMBL" id="JAQOUE010000001">
    <property type="protein sequence ID" value="MDT7042034.1"/>
    <property type="molecule type" value="Genomic_DNA"/>
</dbReference>
<proteinExistence type="predicted"/>
<dbReference type="PROSITE" id="PS51257">
    <property type="entry name" value="PROKAR_LIPOPROTEIN"/>
    <property type="match status" value="1"/>
</dbReference>
<evidence type="ECO:0008006" key="3">
    <source>
        <dbReference type="Google" id="ProtNLM"/>
    </source>
</evidence>
<organism evidence="1 2">
    <name type="scientific">Candidatus Nitronereus thalassa</name>
    <dbReference type="NCBI Taxonomy" id="3020898"/>
    <lineage>
        <taxon>Bacteria</taxon>
        <taxon>Pseudomonadati</taxon>
        <taxon>Nitrospirota</taxon>
        <taxon>Nitrospiria</taxon>
        <taxon>Nitrospirales</taxon>
        <taxon>Nitrospiraceae</taxon>
        <taxon>Candidatus Nitronereus</taxon>
    </lineage>
</organism>
<dbReference type="RefSeq" id="WP_313832388.1">
    <property type="nucleotide sequence ID" value="NZ_JAQOUE010000001.1"/>
</dbReference>
<comment type="caution">
    <text evidence="1">The sequence shown here is derived from an EMBL/GenBank/DDBJ whole genome shotgun (WGS) entry which is preliminary data.</text>
</comment>
<keyword evidence="2" id="KW-1185">Reference proteome</keyword>
<accession>A0ABU3K6H4</accession>